<keyword evidence="4" id="KW-1185">Reference proteome</keyword>
<organism evidence="3 4">
    <name type="scientific">Thioalbus denitrificans</name>
    <dbReference type="NCBI Taxonomy" id="547122"/>
    <lineage>
        <taxon>Bacteria</taxon>
        <taxon>Pseudomonadati</taxon>
        <taxon>Pseudomonadota</taxon>
        <taxon>Gammaproteobacteria</taxon>
        <taxon>Chromatiales</taxon>
        <taxon>Ectothiorhodospiraceae</taxon>
        <taxon>Thioalbus</taxon>
    </lineage>
</organism>
<evidence type="ECO:0000313" key="4">
    <source>
        <dbReference type="Proteomes" id="UP000252707"/>
    </source>
</evidence>
<name>A0A369C123_9GAMM</name>
<dbReference type="InterPro" id="IPR050963">
    <property type="entry name" value="Sirohydro_Cobaltochel/CbiX"/>
</dbReference>
<dbReference type="GO" id="GO:0046872">
    <property type="term" value="F:metal ion binding"/>
    <property type="evidence" value="ECO:0007669"/>
    <property type="project" value="UniProtKB-KW"/>
</dbReference>
<keyword evidence="1" id="KW-0479">Metal-binding</keyword>
<dbReference type="CDD" id="cd03416">
    <property type="entry name" value="CbiX_SirB_N"/>
    <property type="match status" value="1"/>
</dbReference>
<dbReference type="Pfam" id="PF01903">
    <property type="entry name" value="CbiX"/>
    <property type="match status" value="1"/>
</dbReference>
<dbReference type="RefSeq" id="WP_114280783.1">
    <property type="nucleotide sequence ID" value="NZ_QPJY01000010.1"/>
</dbReference>
<dbReference type="SUPFAM" id="SSF53800">
    <property type="entry name" value="Chelatase"/>
    <property type="match status" value="1"/>
</dbReference>
<dbReference type="EMBL" id="QPJY01000010">
    <property type="protein sequence ID" value="RCX26367.1"/>
    <property type="molecule type" value="Genomic_DNA"/>
</dbReference>
<proteinExistence type="predicted"/>
<dbReference type="Proteomes" id="UP000252707">
    <property type="component" value="Unassembled WGS sequence"/>
</dbReference>
<dbReference type="InterPro" id="IPR002762">
    <property type="entry name" value="CbiX-like"/>
</dbReference>
<dbReference type="OrthoDB" id="9797895at2"/>
<gene>
    <name evidence="3" type="ORF">DFQ59_11077</name>
</gene>
<evidence type="ECO:0000313" key="3">
    <source>
        <dbReference type="EMBL" id="RCX26367.1"/>
    </source>
</evidence>
<dbReference type="PANTHER" id="PTHR33542:SF3">
    <property type="entry name" value="SIROHYDROCHLORIN FERROCHELATASE, CHLOROPLASTIC"/>
    <property type="match status" value="1"/>
</dbReference>
<evidence type="ECO:0000256" key="2">
    <source>
        <dbReference type="ARBA" id="ARBA00023239"/>
    </source>
</evidence>
<accession>A0A369C123</accession>
<keyword evidence="2" id="KW-0456">Lyase</keyword>
<reference evidence="3 4" key="1">
    <citation type="submission" date="2018-07" db="EMBL/GenBank/DDBJ databases">
        <title>Genomic Encyclopedia of Type Strains, Phase IV (KMG-IV): sequencing the most valuable type-strain genomes for metagenomic binning, comparative biology and taxonomic classification.</title>
        <authorList>
            <person name="Goeker M."/>
        </authorList>
    </citation>
    <scope>NUCLEOTIDE SEQUENCE [LARGE SCALE GENOMIC DNA]</scope>
    <source>
        <strain evidence="3 4">DSM 26407</strain>
    </source>
</reference>
<sequence>MKTSLLLVAHGSRRAASNDEVRRLTEALAERAGERYHGVSCAFLELAEPSIPDGVRACLDAGAGEVVVLPFFLSAGRHVAEDIPGEVEKVRAERPEARIRIAPYLGAADAIPALLLELAGH</sequence>
<dbReference type="AlphaFoldDB" id="A0A369C123"/>
<dbReference type="Gene3D" id="3.40.50.1400">
    <property type="match status" value="1"/>
</dbReference>
<dbReference type="GO" id="GO:0016829">
    <property type="term" value="F:lyase activity"/>
    <property type="evidence" value="ECO:0007669"/>
    <property type="project" value="UniProtKB-KW"/>
</dbReference>
<evidence type="ECO:0000256" key="1">
    <source>
        <dbReference type="ARBA" id="ARBA00022723"/>
    </source>
</evidence>
<comment type="caution">
    <text evidence="3">The sequence shown here is derived from an EMBL/GenBank/DDBJ whole genome shotgun (WGS) entry which is preliminary data.</text>
</comment>
<protein>
    <submittedName>
        <fullName evidence="3">CbiX protein</fullName>
    </submittedName>
</protein>
<dbReference type="PANTHER" id="PTHR33542">
    <property type="entry name" value="SIROHYDROCHLORIN FERROCHELATASE, CHLOROPLASTIC"/>
    <property type="match status" value="1"/>
</dbReference>